<name>A0A4Y2IKB8_ARAVE</name>
<dbReference type="Proteomes" id="UP000499080">
    <property type="component" value="Unassembled WGS sequence"/>
</dbReference>
<evidence type="ECO:0000313" key="1">
    <source>
        <dbReference type="EMBL" id="GBM77672.1"/>
    </source>
</evidence>
<evidence type="ECO:0000313" key="2">
    <source>
        <dbReference type="Proteomes" id="UP000499080"/>
    </source>
</evidence>
<accession>A0A4Y2IKB8</accession>
<organism evidence="1 2">
    <name type="scientific">Araneus ventricosus</name>
    <name type="common">Orbweaver spider</name>
    <name type="synonym">Epeira ventricosa</name>
    <dbReference type="NCBI Taxonomy" id="182803"/>
    <lineage>
        <taxon>Eukaryota</taxon>
        <taxon>Metazoa</taxon>
        <taxon>Ecdysozoa</taxon>
        <taxon>Arthropoda</taxon>
        <taxon>Chelicerata</taxon>
        <taxon>Arachnida</taxon>
        <taxon>Araneae</taxon>
        <taxon>Araneomorphae</taxon>
        <taxon>Entelegynae</taxon>
        <taxon>Araneoidea</taxon>
        <taxon>Araneidae</taxon>
        <taxon>Araneus</taxon>
    </lineage>
</organism>
<protein>
    <submittedName>
        <fullName evidence="1">Uncharacterized protein</fullName>
    </submittedName>
</protein>
<dbReference type="OrthoDB" id="6421034at2759"/>
<sequence length="104" mass="12001">MSAYTPSYKNNLFARNYLSLFTDVAQHNTNITLEEYKDNTCLYVVDLTQDYSASDPFMNVARSGDISIHLKFGEDIPETVTLLVDMKMQSLIEIDKIRNIFTDY</sequence>
<keyword evidence="2" id="KW-1185">Reference proteome</keyword>
<dbReference type="AlphaFoldDB" id="A0A4Y2IKB8"/>
<dbReference type="EMBL" id="BGPR01002702">
    <property type="protein sequence ID" value="GBM77672.1"/>
    <property type="molecule type" value="Genomic_DNA"/>
</dbReference>
<reference evidence="1 2" key="1">
    <citation type="journal article" date="2019" name="Sci. Rep.">
        <title>Orb-weaving spider Araneus ventricosus genome elucidates the spidroin gene catalogue.</title>
        <authorList>
            <person name="Kono N."/>
            <person name="Nakamura H."/>
            <person name="Ohtoshi R."/>
            <person name="Moran D.A.P."/>
            <person name="Shinohara A."/>
            <person name="Yoshida Y."/>
            <person name="Fujiwara M."/>
            <person name="Mori M."/>
            <person name="Tomita M."/>
            <person name="Arakawa K."/>
        </authorList>
    </citation>
    <scope>NUCLEOTIDE SEQUENCE [LARGE SCALE GENOMIC DNA]</scope>
</reference>
<comment type="caution">
    <text evidence="1">The sequence shown here is derived from an EMBL/GenBank/DDBJ whole genome shotgun (WGS) entry which is preliminary data.</text>
</comment>
<proteinExistence type="predicted"/>
<gene>
    <name evidence="1" type="ORF">AVEN_226058_1</name>
</gene>